<dbReference type="PANTHER" id="PTHR30625:SF11">
    <property type="entry name" value="MOTA_TOLQ_EXBB PROTON CHANNEL DOMAIN-CONTAINING PROTEIN"/>
    <property type="match status" value="1"/>
</dbReference>
<evidence type="ECO:0000256" key="4">
    <source>
        <dbReference type="ARBA" id="ARBA00022989"/>
    </source>
</evidence>
<evidence type="ECO:0000256" key="6">
    <source>
        <dbReference type="RuleBase" id="RU004057"/>
    </source>
</evidence>
<name>A0A0C1QCW4_9GAMM</name>
<evidence type="ECO:0000256" key="5">
    <source>
        <dbReference type="ARBA" id="ARBA00023136"/>
    </source>
</evidence>
<organism evidence="9 10">
    <name type="scientific">Pseudoalteromonas luteoviolacea</name>
    <dbReference type="NCBI Taxonomy" id="43657"/>
    <lineage>
        <taxon>Bacteria</taxon>
        <taxon>Pseudomonadati</taxon>
        <taxon>Pseudomonadota</taxon>
        <taxon>Gammaproteobacteria</taxon>
        <taxon>Alteromonadales</taxon>
        <taxon>Pseudoalteromonadaceae</taxon>
        <taxon>Pseudoalteromonas</taxon>
    </lineage>
</organism>
<keyword evidence="5 7" id="KW-0472">Membrane</keyword>
<accession>A0A0C1QCW4</accession>
<evidence type="ECO:0000256" key="7">
    <source>
        <dbReference type="SAM" id="Phobius"/>
    </source>
</evidence>
<keyword evidence="2" id="KW-1003">Cell membrane</keyword>
<comment type="subcellular location">
    <subcellularLocation>
        <location evidence="1">Cell membrane</location>
        <topology evidence="1">Multi-pass membrane protein</topology>
    </subcellularLocation>
    <subcellularLocation>
        <location evidence="6">Membrane</location>
        <topology evidence="6">Multi-pass membrane protein</topology>
    </subcellularLocation>
</comment>
<dbReference type="InterPro" id="IPR050790">
    <property type="entry name" value="ExbB/TolQ_transport"/>
</dbReference>
<evidence type="ECO:0000313" key="9">
    <source>
        <dbReference type="EMBL" id="KID57270.1"/>
    </source>
</evidence>
<keyword evidence="6" id="KW-0653">Protein transport</keyword>
<proteinExistence type="inferred from homology"/>
<feature type="transmembrane region" description="Helical" evidence="7">
    <location>
        <begin position="48"/>
        <end position="70"/>
    </location>
</feature>
<dbReference type="RefSeq" id="WP_039609043.1">
    <property type="nucleotide sequence ID" value="NZ_JWIC01000005.1"/>
</dbReference>
<protein>
    <recommendedName>
        <fullName evidence="8">MotA/TolQ/ExbB proton channel domain-containing protein</fullName>
    </recommendedName>
</protein>
<keyword evidence="6" id="KW-0813">Transport</keyword>
<comment type="caution">
    <text evidence="9">The sequence shown here is derived from an EMBL/GenBank/DDBJ whole genome shotgun (WGS) entry which is preliminary data.</text>
</comment>
<dbReference type="InterPro" id="IPR002898">
    <property type="entry name" value="MotA_ExbB_proton_chnl"/>
</dbReference>
<evidence type="ECO:0000256" key="3">
    <source>
        <dbReference type="ARBA" id="ARBA00022692"/>
    </source>
</evidence>
<dbReference type="Proteomes" id="UP000031327">
    <property type="component" value="Unassembled WGS sequence"/>
</dbReference>
<comment type="similarity">
    <text evidence="6">Belongs to the exbB/tolQ family.</text>
</comment>
<keyword evidence="4 7" id="KW-1133">Transmembrane helix</keyword>
<evidence type="ECO:0000256" key="1">
    <source>
        <dbReference type="ARBA" id="ARBA00004651"/>
    </source>
</evidence>
<dbReference type="OrthoDB" id="4045at2"/>
<feature type="domain" description="MotA/TolQ/ExbB proton channel" evidence="8">
    <location>
        <begin position="47"/>
        <end position="122"/>
    </location>
</feature>
<dbReference type="EMBL" id="JWIC01000005">
    <property type="protein sequence ID" value="KID57270.1"/>
    <property type="molecule type" value="Genomic_DNA"/>
</dbReference>
<feature type="transmembrane region" description="Helical" evidence="7">
    <location>
        <begin position="6"/>
        <end position="27"/>
    </location>
</feature>
<evidence type="ECO:0000259" key="8">
    <source>
        <dbReference type="Pfam" id="PF01618"/>
    </source>
</evidence>
<dbReference type="PANTHER" id="PTHR30625">
    <property type="entry name" value="PROTEIN TOLQ"/>
    <property type="match status" value="1"/>
</dbReference>
<dbReference type="GO" id="GO:0017038">
    <property type="term" value="P:protein import"/>
    <property type="evidence" value="ECO:0007669"/>
    <property type="project" value="TreeGrafter"/>
</dbReference>
<evidence type="ECO:0000313" key="10">
    <source>
        <dbReference type="Proteomes" id="UP000031327"/>
    </source>
</evidence>
<reference evidence="9 10" key="1">
    <citation type="submission" date="2014-12" db="EMBL/GenBank/DDBJ databases">
        <title>Draft Genome Sequence of Pseudoalteromonas luteoviolacea HI1.</title>
        <authorList>
            <person name="Asahina A.Y."/>
            <person name="Hadfield M.G."/>
        </authorList>
    </citation>
    <scope>NUCLEOTIDE SEQUENCE [LARGE SCALE GENOMIC DNA]</scope>
    <source>
        <strain evidence="9 10">HI1</strain>
    </source>
</reference>
<feature type="transmembrane region" description="Helical" evidence="7">
    <location>
        <begin position="90"/>
        <end position="112"/>
    </location>
</feature>
<evidence type="ECO:0000256" key="2">
    <source>
        <dbReference type="ARBA" id="ARBA00022475"/>
    </source>
</evidence>
<sequence>MTDITHILSNGVVLALLCIASLTYYIIFDLYSHPSRDDWETSVKNWQIALLSLIAALPLLGLLGTIQGLLNTFELISIFDALNQQAVMSGGISSALITTKLGLVLAIPALIFRQLLLFKYKALQGLK</sequence>
<gene>
    <name evidence="9" type="ORF">JF50_08560</name>
</gene>
<dbReference type="AlphaFoldDB" id="A0A0C1QCW4"/>
<keyword evidence="3 7" id="KW-0812">Transmembrane</keyword>
<dbReference type="GO" id="GO:0005886">
    <property type="term" value="C:plasma membrane"/>
    <property type="evidence" value="ECO:0007669"/>
    <property type="project" value="UniProtKB-SubCell"/>
</dbReference>
<dbReference type="Pfam" id="PF01618">
    <property type="entry name" value="MotA_ExbB"/>
    <property type="match status" value="1"/>
</dbReference>